<protein>
    <submittedName>
        <fullName evidence="1">Uncharacterized protein</fullName>
    </submittedName>
</protein>
<dbReference type="Proteomes" id="UP001597544">
    <property type="component" value="Unassembled WGS sequence"/>
</dbReference>
<name>A0ABW5INH0_9BACT</name>
<keyword evidence="2" id="KW-1185">Reference proteome</keyword>
<organism evidence="1 2">
    <name type="scientific">Pontibacter locisalis</name>
    <dbReference type="NCBI Taxonomy" id="1719035"/>
    <lineage>
        <taxon>Bacteria</taxon>
        <taxon>Pseudomonadati</taxon>
        <taxon>Bacteroidota</taxon>
        <taxon>Cytophagia</taxon>
        <taxon>Cytophagales</taxon>
        <taxon>Hymenobacteraceae</taxon>
        <taxon>Pontibacter</taxon>
    </lineage>
</organism>
<accession>A0ABW5INH0</accession>
<comment type="caution">
    <text evidence="1">The sequence shown here is derived from an EMBL/GenBank/DDBJ whole genome shotgun (WGS) entry which is preliminary data.</text>
</comment>
<reference evidence="2" key="1">
    <citation type="journal article" date="2019" name="Int. J. Syst. Evol. Microbiol.">
        <title>The Global Catalogue of Microorganisms (GCM) 10K type strain sequencing project: providing services to taxonomists for standard genome sequencing and annotation.</title>
        <authorList>
            <consortium name="The Broad Institute Genomics Platform"/>
            <consortium name="The Broad Institute Genome Sequencing Center for Infectious Disease"/>
            <person name="Wu L."/>
            <person name="Ma J."/>
        </authorList>
    </citation>
    <scope>NUCLEOTIDE SEQUENCE [LARGE SCALE GENOMIC DNA]</scope>
    <source>
        <strain evidence="2">KCTC 42498</strain>
    </source>
</reference>
<dbReference type="RefSeq" id="WP_377508873.1">
    <property type="nucleotide sequence ID" value="NZ_JBHULU010000021.1"/>
</dbReference>
<dbReference type="EMBL" id="JBHULU010000021">
    <property type="protein sequence ID" value="MFD2515008.1"/>
    <property type="molecule type" value="Genomic_DNA"/>
</dbReference>
<sequence>MAQVNSKEWHAGDGGHAQLEYNRDLQAHTLRIYGGSMQLPDGNSYELGIYINHPVSAGKFYFNTNPTPFTDNEWANGYAIVRRGETTFYTANSIDGFVDITSLTKESLKGTFEYTAVTNWSSTHAGGDTIKVKKGEFYIWLSNGSDMPWDGPK</sequence>
<evidence type="ECO:0000313" key="2">
    <source>
        <dbReference type="Proteomes" id="UP001597544"/>
    </source>
</evidence>
<gene>
    <name evidence="1" type="ORF">ACFSRY_14125</name>
</gene>
<evidence type="ECO:0000313" key="1">
    <source>
        <dbReference type="EMBL" id="MFD2515008.1"/>
    </source>
</evidence>
<proteinExistence type="predicted"/>